<dbReference type="AlphaFoldDB" id="A0AA88KUT8"/>
<dbReference type="Gene3D" id="3.40.50.720">
    <property type="entry name" value="NAD(P)-binding Rossmann-like Domain"/>
    <property type="match status" value="1"/>
</dbReference>
<dbReference type="PRINTS" id="PR00081">
    <property type="entry name" value="GDHRDH"/>
</dbReference>
<dbReference type="EMBL" id="JAVRJZ010000119">
    <property type="protein sequence ID" value="KAK2703091.1"/>
    <property type="molecule type" value="Genomic_DNA"/>
</dbReference>
<sequence>MFSLVEDSVGFAMRLVNCNCISVVRMSIMVLPQMVQKRKGLIINVSSAAALLPTPLMTMYSSTKAFVHKFSQDISLEYRPYGVTIQCVLPGFVATNMSRIRRSSLSIPTPEKFVKEHLKTLGLEVWSAGYWCHNLQLTYYRTLMHFFEQWVETFCRRQLATIRQKALFKRSKINDITSSIKEHNAQDLALEYKPCGVVVQCVTPGFVATNMSRIRRHSLSIPTPQTFVKEHIHTFGLETWSGGYWYHKLQWAYYGNLMLFLESYVENLCRRSLALIREKAKKKRAAQKEKLALLEEKKVELGKEHTA</sequence>
<feature type="coiled-coil region" evidence="3">
    <location>
        <begin position="276"/>
        <end position="304"/>
    </location>
</feature>
<dbReference type="InterPro" id="IPR002347">
    <property type="entry name" value="SDR_fam"/>
</dbReference>
<comment type="similarity">
    <text evidence="1">Belongs to the short-chain dehydrogenases/reductases (SDR) family.</text>
</comment>
<evidence type="ECO:0008006" key="6">
    <source>
        <dbReference type="Google" id="ProtNLM"/>
    </source>
</evidence>
<evidence type="ECO:0000313" key="4">
    <source>
        <dbReference type="EMBL" id="KAK2703091.1"/>
    </source>
</evidence>
<name>A0AA88KUT8_ARTSF</name>
<dbReference type="GO" id="GO:0016491">
    <property type="term" value="F:oxidoreductase activity"/>
    <property type="evidence" value="ECO:0007669"/>
    <property type="project" value="UniProtKB-KW"/>
</dbReference>
<dbReference type="GO" id="GO:0005783">
    <property type="term" value="C:endoplasmic reticulum"/>
    <property type="evidence" value="ECO:0007669"/>
    <property type="project" value="TreeGrafter"/>
</dbReference>
<protein>
    <recommendedName>
        <fullName evidence="6">Estradiol 17-beta-dehydrogenase 12</fullName>
    </recommendedName>
</protein>
<dbReference type="SUPFAM" id="SSF51735">
    <property type="entry name" value="NAD(P)-binding Rossmann-fold domains"/>
    <property type="match status" value="2"/>
</dbReference>
<evidence type="ECO:0000313" key="5">
    <source>
        <dbReference type="Proteomes" id="UP001187531"/>
    </source>
</evidence>
<organism evidence="4 5">
    <name type="scientific">Artemia franciscana</name>
    <name type="common">Brine shrimp</name>
    <name type="synonym">Artemia sanfranciscana</name>
    <dbReference type="NCBI Taxonomy" id="6661"/>
    <lineage>
        <taxon>Eukaryota</taxon>
        <taxon>Metazoa</taxon>
        <taxon>Ecdysozoa</taxon>
        <taxon>Arthropoda</taxon>
        <taxon>Crustacea</taxon>
        <taxon>Branchiopoda</taxon>
        <taxon>Anostraca</taxon>
        <taxon>Artemiidae</taxon>
        <taxon>Artemia</taxon>
    </lineage>
</organism>
<accession>A0AA88KUT8</accession>
<comment type="caution">
    <text evidence="4">The sequence shown here is derived from an EMBL/GenBank/DDBJ whole genome shotgun (WGS) entry which is preliminary data.</text>
</comment>
<reference evidence="4" key="1">
    <citation type="submission" date="2023-07" db="EMBL/GenBank/DDBJ databases">
        <title>Chromosome-level genome assembly of Artemia franciscana.</title>
        <authorList>
            <person name="Jo E."/>
        </authorList>
    </citation>
    <scope>NUCLEOTIDE SEQUENCE</scope>
    <source>
        <tissue evidence="4">Whole body</tissue>
    </source>
</reference>
<dbReference type="PANTHER" id="PTHR43899:SF13">
    <property type="entry name" value="RH59310P"/>
    <property type="match status" value="1"/>
</dbReference>
<dbReference type="InterPro" id="IPR051019">
    <property type="entry name" value="VLCFA-Steroid_DH"/>
</dbReference>
<dbReference type="Pfam" id="PF00106">
    <property type="entry name" value="adh_short"/>
    <property type="match status" value="1"/>
</dbReference>
<proteinExistence type="inferred from homology"/>
<dbReference type="Proteomes" id="UP001187531">
    <property type="component" value="Unassembled WGS sequence"/>
</dbReference>
<keyword evidence="3" id="KW-0175">Coiled coil</keyword>
<keyword evidence="2" id="KW-0560">Oxidoreductase</keyword>
<gene>
    <name evidence="4" type="ORF">QYM36_018374</name>
</gene>
<evidence type="ECO:0000256" key="3">
    <source>
        <dbReference type="SAM" id="Coils"/>
    </source>
</evidence>
<keyword evidence="5" id="KW-1185">Reference proteome</keyword>
<evidence type="ECO:0000256" key="2">
    <source>
        <dbReference type="ARBA" id="ARBA00023002"/>
    </source>
</evidence>
<dbReference type="InterPro" id="IPR036291">
    <property type="entry name" value="NAD(P)-bd_dom_sf"/>
</dbReference>
<dbReference type="PANTHER" id="PTHR43899">
    <property type="entry name" value="RH59310P"/>
    <property type="match status" value="1"/>
</dbReference>
<evidence type="ECO:0000256" key="1">
    <source>
        <dbReference type="ARBA" id="ARBA00006484"/>
    </source>
</evidence>